<comment type="caution">
    <text evidence="2">The sequence shown here is derived from an EMBL/GenBank/DDBJ whole genome shotgun (WGS) entry which is preliminary data.</text>
</comment>
<dbReference type="PANTHER" id="PTHR30163">
    <property type="entry name" value="MEMBRANE-BOUND LYTIC MUREIN TRANSGLYCOSYLASE B"/>
    <property type="match status" value="1"/>
</dbReference>
<proteinExistence type="predicted"/>
<dbReference type="EMBL" id="SGXD01000007">
    <property type="protein sequence ID" value="RZS79050.1"/>
    <property type="molecule type" value="Genomic_DNA"/>
</dbReference>
<keyword evidence="3" id="KW-1185">Reference proteome</keyword>
<dbReference type="Proteomes" id="UP000293638">
    <property type="component" value="Unassembled WGS sequence"/>
</dbReference>
<sequence length="256" mass="25433">MPVLVLAASALPEATSSADPVASAPTGPAAAQARVARPALGLESSSAQPVPRTPVVGSLGEELRAHPVPSPAAPQAGRVLPAQLLTSGIPAVAQAAYVRGASLADAHDPGCHLSWPVLAALGRVESNHGRFGGAVLGADGRSTPPIIGPALDGTTYAAVPDTDGGRLDGDPQWDHAVGPMQFIPSTWARVATDADGDGVADPQDIDDAAAAAGTYLCAGGGDMRSGSALGAAIFSYNHDASYVQLVGELAVAYAKG</sequence>
<dbReference type="PANTHER" id="PTHR30163:SF8">
    <property type="entry name" value="LYTIC MUREIN TRANSGLYCOSYLASE"/>
    <property type="match status" value="1"/>
</dbReference>
<dbReference type="Pfam" id="PF13406">
    <property type="entry name" value="SLT_2"/>
    <property type="match status" value="1"/>
</dbReference>
<dbReference type="InterPro" id="IPR023346">
    <property type="entry name" value="Lysozyme-like_dom_sf"/>
</dbReference>
<dbReference type="AlphaFoldDB" id="A0A4Q7NA95"/>
<reference evidence="2 3" key="1">
    <citation type="submission" date="2019-02" db="EMBL/GenBank/DDBJ databases">
        <title>Genomic Encyclopedia of Type Strains, Phase IV (KMG-IV): sequencing the most valuable type-strain genomes for metagenomic binning, comparative biology and taxonomic classification.</title>
        <authorList>
            <person name="Goeker M."/>
        </authorList>
    </citation>
    <scope>NUCLEOTIDE SEQUENCE [LARGE SCALE GENOMIC DNA]</scope>
    <source>
        <strain evidence="2 3">DSM 45622</strain>
    </source>
</reference>
<name>A0A4Q7NA95_9ACTN</name>
<dbReference type="Gene3D" id="1.10.530.10">
    <property type="match status" value="1"/>
</dbReference>
<dbReference type="InterPro" id="IPR043426">
    <property type="entry name" value="MltB-like"/>
</dbReference>
<dbReference type="SUPFAM" id="SSF53955">
    <property type="entry name" value="Lysozyme-like"/>
    <property type="match status" value="1"/>
</dbReference>
<evidence type="ECO:0000259" key="1">
    <source>
        <dbReference type="Pfam" id="PF13406"/>
    </source>
</evidence>
<protein>
    <submittedName>
        <fullName evidence="2">Membrane-bound lytic murein transglycosylase B</fullName>
    </submittedName>
</protein>
<accession>A0A4Q7NA95</accession>
<gene>
    <name evidence="2" type="ORF">EV189_3920</name>
</gene>
<dbReference type="InterPro" id="IPR031304">
    <property type="entry name" value="SLT_2"/>
</dbReference>
<dbReference type="GO" id="GO:0008933">
    <property type="term" value="F:peptidoglycan lytic transglycosylase activity"/>
    <property type="evidence" value="ECO:0007669"/>
    <property type="project" value="TreeGrafter"/>
</dbReference>
<organism evidence="2 3">
    <name type="scientific">Motilibacter rhizosphaerae</name>
    <dbReference type="NCBI Taxonomy" id="598652"/>
    <lineage>
        <taxon>Bacteria</taxon>
        <taxon>Bacillati</taxon>
        <taxon>Actinomycetota</taxon>
        <taxon>Actinomycetes</taxon>
        <taxon>Motilibacterales</taxon>
        <taxon>Motilibacteraceae</taxon>
        <taxon>Motilibacter</taxon>
    </lineage>
</organism>
<evidence type="ECO:0000313" key="2">
    <source>
        <dbReference type="EMBL" id="RZS79050.1"/>
    </source>
</evidence>
<dbReference type="GO" id="GO:0009253">
    <property type="term" value="P:peptidoglycan catabolic process"/>
    <property type="evidence" value="ECO:0007669"/>
    <property type="project" value="TreeGrafter"/>
</dbReference>
<evidence type="ECO:0000313" key="3">
    <source>
        <dbReference type="Proteomes" id="UP000293638"/>
    </source>
</evidence>
<feature type="domain" description="Transglycosylase SLT" evidence="1">
    <location>
        <begin position="173"/>
        <end position="218"/>
    </location>
</feature>